<dbReference type="RefSeq" id="WP_193919137.1">
    <property type="nucleotide sequence ID" value="NZ_JADEWL010000020.1"/>
</dbReference>
<dbReference type="InterPro" id="IPR011990">
    <property type="entry name" value="TPR-like_helical_dom_sf"/>
</dbReference>
<evidence type="ECO:0000256" key="1">
    <source>
        <dbReference type="SAM" id="Coils"/>
    </source>
</evidence>
<dbReference type="SUPFAM" id="SSF48452">
    <property type="entry name" value="TPR-like"/>
    <property type="match status" value="5"/>
</dbReference>
<evidence type="ECO:0000313" key="3">
    <source>
        <dbReference type="EMBL" id="MBE9212833.1"/>
    </source>
</evidence>
<dbReference type="Proteomes" id="UP000620559">
    <property type="component" value="Unassembled WGS sequence"/>
</dbReference>
<comment type="caution">
    <text evidence="3">The sequence shown here is derived from an EMBL/GenBank/DDBJ whole genome shotgun (WGS) entry which is preliminary data.</text>
</comment>
<accession>A0A8J7EZJ1</accession>
<evidence type="ECO:0000313" key="4">
    <source>
        <dbReference type="Proteomes" id="UP000620559"/>
    </source>
</evidence>
<dbReference type="PANTHER" id="PTHR10098">
    <property type="entry name" value="RAPSYN-RELATED"/>
    <property type="match status" value="1"/>
</dbReference>
<organism evidence="3 4">
    <name type="scientific">Plectonema cf. radiosum LEGE 06105</name>
    <dbReference type="NCBI Taxonomy" id="945769"/>
    <lineage>
        <taxon>Bacteria</taxon>
        <taxon>Bacillati</taxon>
        <taxon>Cyanobacteriota</taxon>
        <taxon>Cyanophyceae</taxon>
        <taxon>Oscillatoriophycideae</taxon>
        <taxon>Oscillatoriales</taxon>
        <taxon>Microcoleaceae</taxon>
        <taxon>Plectonema</taxon>
    </lineage>
</organism>
<dbReference type="EMBL" id="JADEWL010000020">
    <property type="protein sequence ID" value="MBE9212833.1"/>
    <property type="molecule type" value="Genomic_DNA"/>
</dbReference>
<dbReference type="InterPro" id="IPR006597">
    <property type="entry name" value="Sel1-like"/>
</dbReference>
<keyword evidence="4" id="KW-1185">Reference proteome</keyword>
<dbReference type="PANTHER" id="PTHR10098:SF108">
    <property type="entry name" value="TETRATRICOPEPTIDE REPEAT PROTEIN 28"/>
    <property type="match status" value="1"/>
</dbReference>
<dbReference type="SMART" id="SM00028">
    <property type="entry name" value="TPR"/>
    <property type="match status" value="10"/>
</dbReference>
<sequence length="1451" mass="167391">MNQQRQQAYLNLIHSLLNCPNGEEAEILDANQELVDTGLFQTLQALRAMFLQQGDRNTANRLQSLVNVLMKSLASYLKKALRLHTKVDLPSLKEEERKSYFQFFNEVMQATAGGMGNPQLVYPLLANNIDKLDEVLEEILRQWGINTLREARGYQAEYLAANIVIFSTLIAQFPLGNKANNVEITIAGCEVALTFYTQQAFPRDWAVAQSNLGNAYSIRIRGERADNLERAIAYSQQALKVFTFGAFPQDWANAQNNLGHVYTNRIRGERAQNVELAIAYYEEALKVHTFDAFPKQWAMVQDNLASAYSRRIRGDKSENLEWAIAYYQKALRVYTFDAFPYEWAQTQHNLANAYTNRIKGNKAQNIEDAITCSHQALRVYAIKTFPYEWARTQSSLGSAYRNRIKGEKAQNLELAIACFQESLKVRTIDSSPVDWAGTQIHLANAYCDRIKGEKAQNLEQGIAYYQEALRIYTFDAFPQDWAQLQNNFSTAYIERIKGEKAENLEQAIACCQEAMKVYTFEAFPLDWANTQNNFANAYLHRIRGDKAENLEQAIAYCQETMKVYTFKAFPYRWSQTQNNLGLAYFQRIKEDKADNLEQAIVCFKESLKIYTFDDYPYEWARRQSNLGNAYRDRIKGEKAQNLEQAIAYCQEAMKVYNFKDFPQDWALIQNNIATIYRNRIIGDKAQNLEQTIACLEEAMKVYTFEAFPQYWALTQINIANAYCDRIKGEQSSNLELAIAYYGKPLVLKVYTIDKFPYEWAQTQNNLGIAYCKRIKGDKAENLEQAIYYYQESLRVYTFDAFPKEWARTQNNLANAYTNREIEDKPQNLEQAIVYYHEALKVYTFEAFPQDWALTKNNLGTTYLNRIRGERAKNLEQAIAYYHDALEIYTFEAFPQMYAQIFFFLGKVYQEANKFDLAYTSLKSVINTVDYLREEIVSGEESKRKQAEIFNEAYRHMVEVCLELDNVTEAIEYAERSKTRNLVELIVERDSKTIFPPEVVTQLEKYRDEIAIGQYQIQNGKAENSQLLAQHLNQLRQQRNELQNHYLSVGSDFKFDSFRKTLDDGTAIIEWYILDEKILAFIVKPTGKITVWQSQPEDREALKNWLDKYLQNYNNQKDEWKNSLGEELKTLASILHIDEILTLIPKDCNQLIIIPHTFLHLLPLHALPVGENHQDSHCLLDLFTGGISYAPSCQLLQQVQKRERPNFESVFAIKNPTNDLAYTKLEVDNILNLFSSHQVLSDKQASKDALLQEIPKLKQANYLHFSCHGSFNLNSPQDSCLLLAESKDENNDLDLNKCLTLGNLFEQDFQLDNCRLVVLSACETGLVDFTNASDEYISLPSGFLYAGSTSVVSSLWQVNDLSTAFMTIKFLQNLQAAIIHGEDFSVAVSLSQAQKWLRNSTKTQLEEWIGEHKLNSDPTLRNQLRRRFHNIPNDSRPFESPFYWAAFCGVGL</sequence>
<protein>
    <submittedName>
        <fullName evidence="3">Tetratricopeptide repeat protein</fullName>
    </submittedName>
</protein>
<dbReference type="Pfam" id="PF12770">
    <property type="entry name" value="CHAT"/>
    <property type="match status" value="1"/>
</dbReference>
<gene>
    <name evidence="3" type="ORF">IQ247_09030</name>
</gene>
<evidence type="ECO:0000259" key="2">
    <source>
        <dbReference type="Pfam" id="PF12770"/>
    </source>
</evidence>
<name>A0A8J7EZJ1_9CYAN</name>
<feature type="domain" description="CHAT" evidence="2">
    <location>
        <begin position="1128"/>
        <end position="1450"/>
    </location>
</feature>
<reference evidence="3" key="1">
    <citation type="submission" date="2020-10" db="EMBL/GenBank/DDBJ databases">
        <authorList>
            <person name="Castelo-Branco R."/>
            <person name="Eusebio N."/>
            <person name="Adriana R."/>
            <person name="Vieira A."/>
            <person name="Brugerolle De Fraissinette N."/>
            <person name="Rezende De Castro R."/>
            <person name="Schneider M.P."/>
            <person name="Vasconcelos V."/>
            <person name="Leao P.N."/>
        </authorList>
    </citation>
    <scope>NUCLEOTIDE SEQUENCE</scope>
    <source>
        <strain evidence="3">LEGE 06105</strain>
    </source>
</reference>
<feature type="coiled-coil region" evidence="1">
    <location>
        <begin position="678"/>
        <end position="705"/>
    </location>
</feature>
<dbReference type="InterPro" id="IPR019734">
    <property type="entry name" value="TPR_rpt"/>
</dbReference>
<keyword evidence="1" id="KW-0175">Coiled coil</keyword>
<dbReference type="SMART" id="SM00671">
    <property type="entry name" value="SEL1"/>
    <property type="match status" value="7"/>
</dbReference>
<proteinExistence type="predicted"/>
<dbReference type="InterPro" id="IPR024983">
    <property type="entry name" value="CHAT_dom"/>
</dbReference>
<dbReference type="Gene3D" id="1.25.40.10">
    <property type="entry name" value="Tetratricopeptide repeat domain"/>
    <property type="match status" value="6"/>
</dbReference>
<dbReference type="Pfam" id="PF08238">
    <property type="entry name" value="Sel1"/>
    <property type="match status" value="6"/>
</dbReference>